<gene>
    <name evidence="1" type="ORF">BHF72_2402</name>
</gene>
<dbReference type="EMBL" id="MKGI01000053">
    <property type="protein sequence ID" value="OEL11131.1"/>
    <property type="molecule type" value="Genomic_DNA"/>
</dbReference>
<dbReference type="Proteomes" id="UP000095601">
    <property type="component" value="Unassembled WGS sequence"/>
</dbReference>
<accession>A0A1E5UDY5</accession>
<dbReference type="STRING" id="237258.SAMN04489756_12513"/>
<dbReference type="AlphaFoldDB" id="A0A1E5UDY5"/>
<comment type="caution">
    <text evidence="1">The sequence shown here is derived from an EMBL/GenBank/DDBJ whole genome shotgun (WGS) entry which is preliminary data.</text>
</comment>
<reference evidence="1 2" key="1">
    <citation type="submission" date="2016-09" db="EMBL/GenBank/DDBJ databases">
        <authorList>
            <person name="Capua I."/>
            <person name="De Benedictis P."/>
            <person name="Joannis T."/>
            <person name="Lombin L.H."/>
            <person name="Cattoli G."/>
        </authorList>
    </citation>
    <scope>NUCLEOTIDE SEQUENCE [LARGE SCALE GENOMIC DNA]</scope>
    <source>
        <strain evidence="1 2">NRS-1</strain>
    </source>
</reference>
<organism evidence="1 2">
    <name type="scientific">Cloacibacterium normanense</name>
    <dbReference type="NCBI Taxonomy" id="237258"/>
    <lineage>
        <taxon>Bacteria</taxon>
        <taxon>Pseudomonadati</taxon>
        <taxon>Bacteroidota</taxon>
        <taxon>Flavobacteriia</taxon>
        <taxon>Flavobacteriales</taxon>
        <taxon>Weeksellaceae</taxon>
    </lineage>
</organism>
<evidence type="ECO:0000313" key="2">
    <source>
        <dbReference type="Proteomes" id="UP000095601"/>
    </source>
</evidence>
<name>A0A1E5UDY5_9FLAO</name>
<proteinExistence type="predicted"/>
<dbReference type="RefSeq" id="WP_069798721.1">
    <property type="nucleotide sequence ID" value="NZ_CP034157.1"/>
</dbReference>
<dbReference type="KEGG" id="cnr:EB819_08200"/>
<keyword evidence="2" id="KW-1185">Reference proteome</keyword>
<protein>
    <submittedName>
        <fullName evidence="1">Uncharacterized protein</fullName>
    </submittedName>
</protein>
<sequence>MPQYRFITIRDLNTFSTILQKKWVVEVECIAQNNPLLLLEDRMKIAATVEEKYDTVCNPLSVNLHNFKIEKLE</sequence>
<evidence type="ECO:0000313" key="1">
    <source>
        <dbReference type="EMBL" id="OEL11131.1"/>
    </source>
</evidence>